<evidence type="ECO:0000313" key="2">
    <source>
        <dbReference type="EMBL" id="EJW93685.1"/>
    </source>
</evidence>
<sequence length="46" mass="5205">MLSAQTYQQSIGFLRILNGENPLDNTGIHPESYELTKRLLQEANLS</sequence>
<comment type="caution">
    <text evidence="2">The sequence shown here is derived from an EMBL/GenBank/DDBJ whole genome shotgun (WGS) entry which is preliminary data.</text>
</comment>
<proteinExistence type="predicted"/>
<dbReference type="InterPro" id="IPR010994">
    <property type="entry name" value="RuvA_2-like"/>
</dbReference>
<dbReference type="Pfam" id="PF17674">
    <property type="entry name" value="HHH_9"/>
    <property type="match status" value="1"/>
</dbReference>
<dbReference type="Gene3D" id="1.10.150.310">
    <property type="entry name" value="Tex RuvX-like domain-like"/>
    <property type="match status" value="1"/>
</dbReference>
<name>J9C1J4_9ZZZZ</name>
<protein>
    <submittedName>
        <fullName evidence="2">S1 domain RNA-binding protein</fullName>
    </submittedName>
</protein>
<reference evidence="2" key="1">
    <citation type="journal article" date="2012" name="PLoS ONE">
        <title>Gene sets for utilization of primary and secondary nutrition supplies in the distal gut of endangered iberian lynx.</title>
        <authorList>
            <person name="Alcaide M."/>
            <person name="Messina E."/>
            <person name="Richter M."/>
            <person name="Bargiela R."/>
            <person name="Peplies J."/>
            <person name="Huws S.A."/>
            <person name="Newbold C.J."/>
            <person name="Golyshin P.N."/>
            <person name="Simon M.A."/>
            <person name="Lopez G."/>
            <person name="Yakimov M.M."/>
            <person name="Ferrer M."/>
        </authorList>
    </citation>
    <scope>NUCLEOTIDE SEQUENCE</scope>
</reference>
<evidence type="ECO:0000259" key="1">
    <source>
        <dbReference type="Pfam" id="PF17674"/>
    </source>
</evidence>
<dbReference type="AlphaFoldDB" id="J9C1J4"/>
<dbReference type="SUPFAM" id="SSF47781">
    <property type="entry name" value="RuvA domain 2-like"/>
    <property type="match status" value="1"/>
</dbReference>
<dbReference type="EMBL" id="AMCI01006820">
    <property type="protein sequence ID" value="EJW93685.1"/>
    <property type="molecule type" value="Genomic_DNA"/>
</dbReference>
<feature type="domain" description="HHH" evidence="1">
    <location>
        <begin position="21"/>
        <end position="45"/>
    </location>
</feature>
<feature type="non-terminal residue" evidence="2">
    <location>
        <position position="46"/>
    </location>
</feature>
<gene>
    <name evidence="2" type="ORF">EVA_18209</name>
</gene>
<dbReference type="InterPro" id="IPR041692">
    <property type="entry name" value="HHH_9"/>
</dbReference>
<organism evidence="2">
    <name type="scientific">gut metagenome</name>
    <dbReference type="NCBI Taxonomy" id="749906"/>
    <lineage>
        <taxon>unclassified sequences</taxon>
        <taxon>metagenomes</taxon>
        <taxon>organismal metagenomes</taxon>
    </lineage>
</organism>
<accession>J9C1J4</accession>